<dbReference type="Proteomes" id="UP000529637">
    <property type="component" value="Unassembled WGS sequence"/>
</dbReference>
<dbReference type="RefSeq" id="WP_176071504.1">
    <property type="nucleotide sequence ID" value="NZ_JABWMJ010000015.1"/>
</dbReference>
<name>A0A7Y6NSQ4_9BURK</name>
<protein>
    <submittedName>
        <fullName evidence="1">Uncharacterized protein</fullName>
    </submittedName>
</protein>
<organism evidence="1 2">
    <name type="scientific">Piscinibacter koreensis</name>
    <dbReference type="NCBI Taxonomy" id="2742824"/>
    <lineage>
        <taxon>Bacteria</taxon>
        <taxon>Pseudomonadati</taxon>
        <taxon>Pseudomonadota</taxon>
        <taxon>Betaproteobacteria</taxon>
        <taxon>Burkholderiales</taxon>
        <taxon>Sphaerotilaceae</taxon>
        <taxon>Piscinibacter</taxon>
    </lineage>
</organism>
<comment type="caution">
    <text evidence="1">The sequence shown here is derived from an EMBL/GenBank/DDBJ whole genome shotgun (WGS) entry which is preliminary data.</text>
</comment>
<dbReference type="AlphaFoldDB" id="A0A7Y6NSQ4"/>
<proteinExistence type="predicted"/>
<dbReference type="EMBL" id="JABWMJ010000015">
    <property type="protein sequence ID" value="NUZ08641.1"/>
    <property type="molecule type" value="Genomic_DNA"/>
</dbReference>
<evidence type="ECO:0000313" key="1">
    <source>
        <dbReference type="EMBL" id="NUZ08641.1"/>
    </source>
</evidence>
<reference evidence="1 2" key="1">
    <citation type="submission" date="2020-06" db="EMBL/GenBank/DDBJ databases">
        <title>Schlegella sp. ID0723 isolated from air conditioner.</title>
        <authorList>
            <person name="Kim D.Y."/>
            <person name="Kim D.-U."/>
        </authorList>
    </citation>
    <scope>NUCLEOTIDE SEQUENCE [LARGE SCALE GENOMIC DNA]</scope>
    <source>
        <strain evidence="1 2">ID0723</strain>
    </source>
</reference>
<keyword evidence="2" id="KW-1185">Reference proteome</keyword>
<accession>A0A7Y6NSQ4</accession>
<sequence>MSAAQLSALQAVVPSAEPFQEGGRLLAFLPGLKVETLGGTVVCDALLHPHEHTGYQTRLFLDRQIPGGSANNWTAHSLGGRTWWACSWQGVEAALPWVQILMNHLRAFR</sequence>
<gene>
    <name evidence="1" type="ORF">HQN59_23125</name>
</gene>
<evidence type="ECO:0000313" key="2">
    <source>
        <dbReference type="Proteomes" id="UP000529637"/>
    </source>
</evidence>